<feature type="region of interest" description="Disordered" evidence="5">
    <location>
        <begin position="160"/>
        <end position="182"/>
    </location>
</feature>
<dbReference type="GO" id="GO:0000981">
    <property type="term" value="F:DNA-binding transcription factor activity, RNA polymerase II-specific"/>
    <property type="evidence" value="ECO:0007669"/>
    <property type="project" value="TreeGrafter"/>
</dbReference>
<dbReference type="Proteomes" id="UP000605846">
    <property type="component" value="Unassembled WGS sequence"/>
</dbReference>
<dbReference type="GO" id="GO:0005634">
    <property type="term" value="C:nucleus"/>
    <property type="evidence" value="ECO:0007669"/>
    <property type="project" value="UniProtKB-SubCell"/>
</dbReference>
<reference evidence="7" key="1">
    <citation type="submission" date="2020-01" db="EMBL/GenBank/DDBJ databases">
        <title>Genome Sequencing of Three Apophysomyces-Like Fungal Strains Confirms a Novel Fungal Genus in the Mucoromycota with divergent Burkholderia-like Endosymbiotic Bacteria.</title>
        <authorList>
            <person name="Stajich J.E."/>
            <person name="Macias A.M."/>
            <person name="Carter-House D."/>
            <person name="Lovett B."/>
            <person name="Kasson L.R."/>
            <person name="Berry K."/>
            <person name="Grigoriev I."/>
            <person name="Chang Y."/>
            <person name="Spatafora J."/>
            <person name="Kasson M.T."/>
        </authorList>
    </citation>
    <scope>NUCLEOTIDE SEQUENCE</scope>
    <source>
        <strain evidence="7">NRRL A-21654</strain>
    </source>
</reference>
<evidence type="ECO:0000256" key="1">
    <source>
        <dbReference type="ARBA" id="ARBA00004123"/>
    </source>
</evidence>
<keyword evidence="8" id="KW-1185">Reference proteome</keyword>
<evidence type="ECO:0000313" key="8">
    <source>
        <dbReference type="Proteomes" id="UP000605846"/>
    </source>
</evidence>
<name>A0A8H7BXA0_9FUNG</name>
<evidence type="ECO:0000259" key="6">
    <source>
        <dbReference type="PROSITE" id="PS50006"/>
    </source>
</evidence>
<keyword evidence="3" id="KW-0804">Transcription</keyword>
<dbReference type="PANTHER" id="PTHR45881:SF1">
    <property type="entry name" value="FORK HEAD PROTEIN HOMOLOG 2"/>
    <property type="match status" value="1"/>
</dbReference>
<feature type="domain" description="FHA" evidence="6">
    <location>
        <begin position="65"/>
        <end position="127"/>
    </location>
</feature>
<feature type="compositionally biased region" description="Polar residues" evidence="5">
    <location>
        <begin position="294"/>
        <end position="305"/>
    </location>
</feature>
<feature type="compositionally biased region" description="Acidic residues" evidence="5">
    <location>
        <begin position="281"/>
        <end position="292"/>
    </location>
</feature>
<dbReference type="InterPro" id="IPR000253">
    <property type="entry name" value="FHA_dom"/>
</dbReference>
<dbReference type="SMART" id="SM00240">
    <property type="entry name" value="FHA"/>
    <property type="match status" value="1"/>
</dbReference>
<feature type="region of interest" description="Disordered" evidence="5">
    <location>
        <begin position="356"/>
        <end position="385"/>
    </location>
</feature>
<evidence type="ECO:0000256" key="5">
    <source>
        <dbReference type="SAM" id="MobiDB-lite"/>
    </source>
</evidence>
<dbReference type="PANTHER" id="PTHR45881">
    <property type="entry name" value="CHECKPOINT SUPPRESSOR 1-LIKE, ISOFORM A-RELATED"/>
    <property type="match status" value="1"/>
</dbReference>
<protein>
    <submittedName>
        <fullName evidence="7">Transcription factor</fullName>
    </submittedName>
</protein>
<dbReference type="EMBL" id="JABAYA010000029">
    <property type="protein sequence ID" value="KAF7729032.1"/>
    <property type="molecule type" value="Genomic_DNA"/>
</dbReference>
<dbReference type="Pfam" id="PF00498">
    <property type="entry name" value="FHA"/>
    <property type="match status" value="1"/>
</dbReference>
<feature type="region of interest" description="Disordered" evidence="5">
    <location>
        <begin position="281"/>
        <end position="325"/>
    </location>
</feature>
<evidence type="ECO:0000313" key="7">
    <source>
        <dbReference type="EMBL" id="KAF7729032.1"/>
    </source>
</evidence>
<evidence type="ECO:0000256" key="3">
    <source>
        <dbReference type="ARBA" id="ARBA00023163"/>
    </source>
</evidence>
<comment type="caution">
    <text evidence="7">The sequence shown here is derived from an EMBL/GenBank/DDBJ whole genome shotgun (WGS) entry which is preliminary data.</text>
</comment>
<organism evidence="7 8">
    <name type="scientific">Apophysomyces ossiformis</name>
    <dbReference type="NCBI Taxonomy" id="679940"/>
    <lineage>
        <taxon>Eukaryota</taxon>
        <taxon>Fungi</taxon>
        <taxon>Fungi incertae sedis</taxon>
        <taxon>Mucoromycota</taxon>
        <taxon>Mucoromycotina</taxon>
        <taxon>Mucoromycetes</taxon>
        <taxon>Mucorales</taxon>
        <taxon>Mucorineae</taxon>
        <taxon>Mucoraceae</taxon>
        <taxon>Apophysomyces</taxon>
    </lineage>
</organism>
<dbReference type="Gene3D" id="2.60.200.20">
    <property type="match status" value="1"/>
</dbReference>
<dbReference type="SUPFAM" id="SSF49879">
    <property type="entry name" value="SMAD/FHA domain"/>
    <property type="match status" value="1"/>
</dbReference>
<proteinExistence type="predicted"/>
<gene>
    <name evidence="7" type="primary">FKH2_1</name>
    <name evidence="7" type="ORF">EC973_005063</name>
</gene>
<comment type="subcellular location">
    <subcellularLocation>
        <location evidence="1">Nucleus</location>
    </subcellularLocation>
</comment>
<evidence type="ECO:0000256" key="4">
    <source>
        <dbReference type="ARBA" id="ARBA00023242"/>
    </source>
</evidence>
<dbReference type="AlphaFoldDB" id="A0A8H7BXA0"/>
<dbReference type="GO" id="GO:0000978">
    <property type="term" value="F:RNA polymerase II cis-regulatory region sequence-specific DNA binding"/>
    <property type="evidence" value="ECO:0007669"/>
    <property type="project" value="TreeGrafter"/>
</dbReference>
<feature type="compositionally biased region" description="Polar residues" evidence="5">
    <location>
        <begin position="160"/>
        <end position="178"/>
    </location>
</feature>
<dbReference type="CDD" id="cd22701">
    <property type="entry name" value="FHA_FKH1-like"/>
    <property type="match status" value="1"/>
</dbReference>
<sequence length="385" mass="43563">MGSPRQASFSVSELHKGLHLLTESRVPEQKVEIKVHAPPVPPEDSHRYPRLAGSNWTCYITKDSVILGRSPTGQIRPHDSHREADVDFGPSKWISRRHAEIKYHPRRKRWEIRVNSNNGVKVNQKMIRKGNAPVGLSTGTLLELAGVRFLFILPDTHVQPPQKQSQSADTPSDTTFSDLGTPGADFDLDGKLEEIILQILTKQGRDMNTREIVDAVMKNEKWRDQYTKESLLHALVMSDRFQVVESSLNLPPAQSDCVQWTLKPRAVSRPSRQASFADDFDYSIDGEGEDNDSSQRQVYTSSVRSRSYDEQEGEGGEKQEGQDAKLPWTGNLISMGMSIESIYSLWLAMERREDNDSLSKRSLDVWSLDSDPSSKRTRLMDNSQD</sequence>
<evidence type="ECO:0000256" key="2">
    <source>
        <dbReference type="ARBA" id="ARBA00023015"/>
    </source>
</evidence>
<dbReference type="InterPro" id="IPR008984">
    <property type="entry name" value="SMAD_FHA_dom_sf"/>
</dbReference>
<dbReference type="OrthoDB" id="5954824at2759"/>
<dbReference type="PROSITE" id="PS50006">
    <property type="entry name" value="FHA_DOMAIN"/>
    <property type="match status" value="1"/>
</dbReference>
<accession>A0A8H7BXA0</accession>
<keyword evidence="4" id="KW-0539">Nucleus</keyword>
<keyword evidence="2" id="KW-0805">Transcription regulation</keyword>